<protein>
    <recommendedName>
        <fullName evidence="10">ethanolamine-phosphate cytidylyltransferase</fullName>
        <ecNumber evidence="10">2.7.7.14</ecNumber>
    </recommendedName>
    <alternativeName>
        <fullName evidence="11">CTP:phosphoethanolamine cytidylyltransferase</fullName>
    </alternativeName>
</protein>
<comment type="pathway">
    <text evidence="9">Phospholipid metabolism; phosphatidylethanolamine biosynthesis; phosphatidylethanolamine from ethanolamine: step 2/3.</text>
</comment>
<feature type="domain" description="Cytidyltransferase-like" evidence="12">
    <location>
        <begin position="4"/>
        <end position="122"/>
    </location>
</feature>
<name>A0A382ACQ2_9ZZZZ</name>
<dbReference type="Gene3D" id="3.40.50.620">
    <property type="entry name" value="HUPs"/>
    <property type="match status" value="1"/>
</dbReference>
<dbReference type="PANTHER" id="PTHR45780:SF2">
    <property type="entry name" value="ETHANOLAMINE-PHOSPHATE CYTIDYLYLTRANSFERASE"/>
    <property type="match status" value="1"/>
</dbReference>
<accession>A0A382ACQ2</accession>
<dbReference type="PANTHER" id="PTHR45780">
    <property type="entry name" value="ETHANOLAMINE-PHOSPHATE CYTIDYLYLTRANSFERASE"/>
    <property type="match status" value="1"/>
</dbReference>
<evidence type="ECO:0000259" key="12">
    <source>
        <dbReference type="Pfam" id="PF01467"/>
    </source>
</evidence>
<dbReference type="GO" id="GO:0006646">
    <property type="term" value="P:phosphatidylethanolamine biosynthetic process"/>
    <property type="evidence" value="ECO:0007669"/>
    <property type="project" value="UniProtKB-UniPathway"/>
</dbReference>
<keyword evidence="3" id="KW-0444">Lipid biosynthesis</keyword>
<evidence type="ECO:0000256" key="6">
    <source>
        <dbReference type="ARBA" id="ARBA00023098"/>
    </source>
</evidence>
<evidence type="ECO:0000256" key="1">
    <source>
        <dbReference type="ARBA" id="ARBA00005189"/>
    </source>
</evidence>
<dbReference type="UniPathway" id="UPA00558">
    <property type="reaction ID" value="UER00742"/>
</dbReference>
<dbReference type="InterPro" id="IPR004821">
    <property type="entry name" value="Cyt_trans-like"/>
</dbReference>
<dbReference type="NCBIfam" id="TIGR00125">
    <property type="entry name" value="cyt_tran_rel"/>
    <property type="match status" value="1"/>
</dbReference>
<keyword evidence="5" id="KW-0548">Nucleotidyltransferase</keyword>
<comment type="pathway">
    <text evidence="1">Lipid metabolism.</text>
</comment>
<dbReference type="Pfam" id="PF01467">
    <property type="entry name" value="CTP_transf_like"/>
    <property type="match status" value="1"/>
</dbReference>
<keyword evidence="6" id="KW-0443">Lipid metabolism</keyword>
<evidence type="ECO:0000256" key="8">
    <source>
        <dbReference type="ARBA" id="ARBA00023264"/>
    </source>
</evidence>
<dbReference type="GO" id="GO:0004306">
    <property type="term" value="F:ethanolamine-phosphate cytidylyltransferase activity"/>
    <property type="evidence" value="ECO:0007669"/>
    <property type="project" value="UniProtKB-EC"/>
</dbReference>
<reference evidence="13" key="1">
    <citation type="submission" date="2018-05" db="EMBL/GenBank/DDBJ databases">
        <authorList>
            <person name="Lanie J.A."/>
            <person name="Ng W.-L."/>
            <person name="Kazmierczak K.M."/>
            <person name="Andrzejewski T.M."/>
            <person name="Davidsen T.M."/>
            <person name="Wayne K.J."/>
            <person name="Tettelin H."/>
            <person name="Glass J.I."/>
            <person name="Rusch D."/>
            <person name="Podicherti R."/>
            <person name="Tsui H.-C.T."/>
            <person name="Winkler M.E."/>
        </authorList>
    </citation>
    <scope>NUCLEOTIDE SEQUENCE</scope>
</reference>
<evidence type="ECO:0000256" key="4">
    <source>
        <dbReference type="ARBA" id="ARBA00022679"/>
    </source>
</evidence>
<keyword evidence="7" id="KW-0594">Phospholipid biosynthesis</keyword>
<dbReference type="SUPFAM" id="SSF52374">
    <property type="entry name" value="Nucleotidylyl transferase"/>
    <property type="match status" value="1"/>
</dbReference>
<evidence type="ECO:0000256" key="11">
    <source>
        <dbReference type="ARBA" id="ARBA00031473"/>
    </source>
</evidence>
<evidence type="ECO:0000256" key="3">
    <source>
        <dbReference type="ARBA" id="ARBA00022516"/>
    </source>
</evidence>
<evidence type="ECO:0000313" key="13">
    <source>
        <dbReference type="EMBL" id="SVA99330.1"/>
    </source>
</evidence>
<dbReference type="GO" id="GO:0005737">
    <property type="term" value="C:cytoplasm"/>
    <property type="evidence" value="ECO:0007669"/>
    <property type="project" value="TreeGrafter"/>
</dbReference>
<evidence type="ECO:0000256" key="7">
    <source>
        <dbReference type="ARBA" id="ARBA00023209"/>
    </source>
</evidence>
<comment type="similarity">
    <text evidence="2">Belongs to the cytidylyltransferase family.</text>
</comment>
<keyword evidence="8" id="KW-1208">Phospholipid metabolism</keyword>
<proteinExistence type="inferred from homology"/>
<evidence type="ECO:0000256" key="9">
    <source>
        <dbReference type="ARBA" id="ARBA00024191"/>
    </source>
</evidence>
<dbReference type="EC" id="2.7.7.14" evidence="10"/>
<dbReference type="AlphaFoldDB" id="A0A382ACQ2"/>
<sequence length="140" mass="15889">MVADLFHYGHVNFLKKAREHGDFLLVGVHSDEAVLVYKRRPILSMEERVASVEGCRYADEVVPNAPLEIDRTFIEKHNIDLVIHGDDFSSDLEKLCYKIPMEMGIYRTVGYTEGISTTDLINRVKTADTEYKGATKGPQK</sequence>
<evidence type="ECO:0000256" key="2">
    <source>
        <dbReference type="ARBA" id="ARBA00010101"/>
    </source>
</evidence>
<keyword evidence="4" id="KW-0808">Transferase</keyword>
<dbReference type="InterPro" id="IPR044608">
    <property type="entry name" value="Ect1/PCYT2"/>
</dbReference>
<evidence type="ECO:0000256" key="10">
    <source>
        <dbReference type="ARBA" id="ARBA00024221"/>
    </source>
</evidence>
<gene>
    <name evidence="13" type="ORF">METZ01_LOCUS152184</name>
</gene>
<dbReference type="InterPro" id="IPR014729">
    <property type="entry name" value="Rossmann-like_a/b/a_fold"/>
</dbReference>
<dbReference type="EMBL" id="UINC01024853">
    <property type="protein sequence ID" value="SVA99330.1"/>
    <property type="molecule type" value="Genomic_DNA"/>
</dbReference>
<evidence type="ECO:0000256" key="5">
    <source>
        <dbReference type="ARBA" id="ARBA00022695"/>
    </source>
</evidence>
<organism evidence="13">
    <name type="scientific">marine metagenome</name>
    <dbReference type="NCBI Taxonomy" id="408172"/>
    <lineage>
        <taxon>unclassified sequences</taxon>
        <taxon>metagenomes</taxon>
        <taxon>ecological metagenomes</taxon>
    </lineage>
</organism>